<dbReference type="Proteomes" id="UP000215539">
    <property type="component" value="Chromosome 1"/>
</dbReference>
<dbReference type="FunFam" id="3.40.50.1820:FF:000028">
    <property type="entry name" value="S9 family peptidase"/>
    <property type="match status" value="1"/>
</dbReference>
<evidence type="ECO:0000313" key="7">
    <source>
        <dbReference type="EMBL" id="AMD85502.1"/>
    </source>
</evidence>
<comment type="similarity">
    <text evidence="1">Belongs to the peptidase S9C family.</text>
</comment>
<feature type="chain" id="PRO_5043735278" evidence="5">
    <location>
        <begin position="22"/>
        <end position="636"/>
    </location>
</feature>
<keyword evidence="2" id="KW-0645">Protease</keyword>
<dbReference type="GO" id="GO:0004252">
    <property type="term" value="F:serine-type endopeptidase activity"/>
    <property type="evidence" value="ECO:0007669"/>
    <property type="project" value="TreeGrafter"/>
</dbReference>
<keyword evidence="4 8" id="KW-0378">Hydrolase</keyword>
<feature type="signal peptide" evidence="5">
    <location>
        <begin position="1"/>
        <end position="21"/>
    </location>
</feature>
<gene>
    <name evidence="8" type="primary">ptpA_1</name>
    <name evidence="7" type="ORF">AXF12_08230</name>
    <name evidence="8" type="ORF">SAMEA44541418_00037</name>
</gene>
<dbReference type="EMBL" id="LT906449">
    <property type="protein sequence ID" value="SNV00930.1"/>
    <property type="molecule type" value="Genomic_DNA"/>
</dbReference>
<evidence type="ECO:0000313" key="9">
    <source>
        <dbReference type="Proteomes" id="UP000065822"/>
    </source>
</evidence>
<evidence type="ECO:0000313" key="8">
    <source>
        <dbReference type="EMBL" id="SNV00930.1"/>
    </source>
</evidence>
<dbReference type="EMBL" id="CP014227">
    <property type="protein sequence ID" value="AMD85502.1"/>
    <property type="molecule type" value="Genomic_DNA"/>
</dbReference>
<evidence type="ECO:0000256" key="3">
    <source>
        <dbReference type="ARBA" id="ARBA00022729"/>
    </source>
</evidence>
<dbReference type="RefSeq" id="WP_066430147.1">
    <property type="nucleotide sequence ID" value="NZ_CP014227.1"/>
</dbReference>
<sequence length="636" mass="72061">MKKYFIILITSMIANFTNAQAPLTPERLWQLHRVSGIVLTADKNYVLMQVSTPDMVENSFKKEFYKLAVNGGVPIPISGEEVERLTEKLSPNGRLRLVHRKVKVKAVLGKDLYDDLQKSSGKVYSALDHRHWDSWNDGSYNHVFIEDVTGKQPPIDLLEGKPYYCPQAPFGGDEDYTWSPDGKKVLYVTKAKVGTEYVVSTNTDIYEYDLATGKTRNLTEGMMGYDTQPQFSKGGVLSWLSMAHDGNESDKNDLYILYKGERRNLTADWDNTVAGYLWSADGKKIYLLAATEGTEQIFELDPFAKKPQVRQLTKGVFDINRIIGQTGDVLVVARTDMNHATELFTVSLKKKKSGFADVQPLSHVNDALYKDIALCPVKARSIKTTDGKDMFAWVIYPPDFDPTKKYPTLLYCQGGPQSALTQFYSFRWNFQLMASQGYIVIAPNRRGMPGHGVAWNAEISKDWGGQPMRDYLSAIDDIAKEPYVDRDRLGAVGASYGGYSVYYLAGIHDKRFKTFIAHCGVFNLRSMYGTTEELFFNNNEIGGAYWEKDNAAAQKSYAEFNPIEKVAAWDTPILVIHGGRDYRVPEEQGLQAFTAAQLRGIKSELLYFPDESHWVLQPQNGLLWQRTFFRWLKETL</sequence>
<dbReference type="EC" id="3.4.14.12" evidence="8"/>
<dbReference type="PANTHER" id="PTHR42776">
    <property type="entry name" value="SERINE PEPTIDASE S9 FAMILY MEMBER"/>
    <property type="match status" value="1"/>
</dbReference>
<dbReference type="PANTHER" id="PTHR42776:SF13">
    <property type="entry name" value="DIPEPTIDYL-PEPTIDASE 5"/>
    <property type="match status" value="1"/>
</dbReference>
<keyword evidence="9" id="KW-1185">Reference proteome</keyword>
<dbReference type="InterPro" id="IPR029058">
    <property type="entry name" value="AB_hydrolase_fold"/>
</dbReference>
<evidence type="ECO:0000256" key="2">
    <source>
        <dbReference type="ARBA" id="ARBA00022670"/>
    </source>
</evidence>
<dbReference type="SUPFAM" id="SSF69304">
    <property type="entry name" value="Tricorn protease N-terminal domain"/>
    <property type="match status" value="1"/>
</dbReference>
<dbReference type="Pfam" id="PF00326">
    <property type="entry name" value="Peptidase_S9"/>
    <property type="match status" value="1"/>
</dbReference>
<evidence type="ECO:0000256" key="5">
    <source>
        <dbReference type="SAM" id="SignalP"/>
    </source>
</evidence>
<dbReference type="SUPFAM" id="SSF53474">
    <property type="entry name" value="alpha/beta-Hydrolases"/>
    <property type="match status" value="1"/>
</dbReference>
<dbReference type="InterPro" id="IPR001375">
    <property type="entry name" value="Peptidase_S9_cat"/>
</dbReference>
<accession>A0AAX2GTY2</accession>
<evidence type="ECO:0000256" key="1">
    <source>
        <dbReference type="ARBA" id="ARBA00010040"/>
    </source>
</evidence>
<reference evidence="8 10" key="2">
    <citation type="submission" date="2017-06" db="EMBL/GenBank/DDBJ databases">
        <authorList>
            <consortium name="Pathogen Informatics"/>
        </authorList>
    </citation>
    <scope>NUCLEOTIDE SEQUENCE [LARGE SCALE GENOMIC DNA]</scope>
    <source>
        <strain evidence="8 10">NCTC12947</strain>
    </source>
</reference>
<feature type="domain" description="Peptidase S9 prolyl oligopeptidase catalytic" evidence="6">
    <location>
        <begin position="425"/>
        <end position="636"/>
    </location>
</feature>
<keyword evidence="3 5" id="KW-0732">Signal</keyword>
<dbReference type="AlphaFoldDB" id="A0AAX2GTY2"/>
<dbReference type="InterPro" id="IPR011042">
    <property type="entry name" value="6-blade_b-propeller_TolB-like"/>
</dbReference>
<dbReference type="Gene3D" id="3.40.50.1820">
    <property type="entry name" value="alpha/beta hydrolase"/>
    <property type="match status" value="1"/>
</dbReference>
<evidence type="ECO:0000259" key="6">
    <source>
        <dbReference type="Pfam" id="PF00326"/>
    </source>
</evidence>
<name>A0AAX2GTY2_9FLAO</name>
<organism evidence="8 10">
    <name type="scientific">Capnocytophaga haemolytica</name>
    <dbReference type="NCBI Taxonomy" id="45243"/>
    <lineage>
        <taxon>Bacteria</taxon>
        <taxon>Pseudomonadati</taxon>
        <taxon>Bacteroidota</taxon>
        <taxon>Flavobacteriia</taxon>
        <taxon>Flavobacteriales</taxon>
        <taxon>Flavobacteriaceae</taxon>
        <taxon>Capnocytophaga</taxon>
    </lineage>
</organism>
<evidence type="ECO:0000313" key="10">
    <source>
        <dbReference type="Proteomes" id="UP000215539"/>
    </source>
</evidence>
<protein>
    <submittedName>
        <fullName evidence="7">Peptidase S9</fullName>
    </submittedName>
    <submittedName>
        <fullName evidence="8">Prolyl tripeptidyl peptidase</fullName>
        <ecNumber evidence="8">3.4.14.12</ecNumber>
    </submittedName>
</protein>
<dbReference type="Proteomes" id="UP000065822">
    <property type="component" value="Chromosome"/>
</dbReference>
<reference evidence="7 9" key="1">
    <citation type="submission" date="2016-02" db="EMBL/GenBank/DDBJ databases">
        <authorList>
            <person name="Holder M.E."/>
            <person name="Ajami N.J."/>
            <person name="Petrosino J.F."/>
        </authorList>
    </citation>
    <scope>NUCLEOTIDE SEQUENCE [LARGE SCALE GENOMIC DNA]</scope>
    <source>
        <strain evidence="7 9">CCUG 32990</strain>
    </source>
</reference>
<dbReference type="GO" id="GO:0006508">
    <property type="term" value="P:proteolysis"/>
    <property type="evidence" value="ECO:0007669"/>
    <property type="project" value="UniProtKB-KW"/>
</dbReference>
<evidence type="ECO:0000256" key="4">
    <source>
        <dbReference type="ARBA" id="ARBA00022801"/>
    </source>
</evidence>
<dbReference type="Gene3D" id="2.120.10.30">
    <property type="entry name" value="TolB, C-terminal domain"/>
    <property type="match status" value="1"/>
</dbReference>
<dbReference type="KEGG" id="chg:AXF12_08230"/>
<proteinExistence type="inferred from homology"/>